<reference evidence="2" key="1">
    <citation type="submission" date="2015-04" db="UniProtKB">
        <authorList>
            <consortium name="EnsemblPlants"/>
        </authorList>
    </citation>
    <scope>IDENTIFICATION</scope>
</reference>
<feature type="region of interest" description="Disordered" evidence="1">
    <location>
        <begin position="1"/>
        <end position="30"/>
    </location>
</feature>
<proteinExistence type="predicted"/>
<dbReference type="HOGENOM" id="CLU_1707095_0_0_1"/>
<dbReference type="EnsemblPlants" id="OMERI01G09540.1">
    <property type="protein sequence ID" value="OMERI01G09540.1"/>
    <property type="gene ID" value="OMERI01G09540"/>
</dbReference>
<evidence type="ECO:0008006" key="4">
    <source>
        <dbReference type="Google" id="ProtNLM"/>
    </source>
</evidence>
<dbReference type="Gramene" id="OMERI01G09540.1">
    <property type="protein sequence ID" value="OMERI01G09540.1"/>
    <property type="gene ID" value="OMERI01G09540"/>
</dbReference>
<reference evidence="2" key="2">
    <citation type="submission" date="2018-05" db="EMBL/GenBank/DDBJ databases">
        <title>OmerRS3 (Oryza meridionalis Reference Sequence Version 3).</title>
        <authorList>
            <person name="Zhang J."/>
            <person name="Kudrna D."/>
            <person name="Lee S."/>
            <person name="Talag J."/>
            <person name="Welchert J."/>
            <person name="Wing R.A."/>
        </authorList>
    </citation>
    <scope>NUCLEOTIDE SEQUENCE [LARGE SCALE GENOMIC DNA]</scope>
    <source>
        <strain evidence="2">cv. OR44</strain>
    </source>
</reference>
<organism evidence="2">
    <name type="scientific">Oryza meridionalis</name>
    <dbReference type="NCBI Taxonomy" id="40149"/>
    <lineage>
        <taxon>Eukaryota</taxon>
        <taxon>Viridiplantae</taxon>
        <taxon>Streptophyta</taxon>
        <taxon>Embryophyta</taxon>
        <taxon>Tracheophyta</taxon>
        <taxon>Spermatophyta</taxon>
        <taxon>Magnoliopsida</taxon>
        <taxon>Liliopsida</taxon>
        <taxon>Poales</taxon>
        <taxon>Poaceae</taxon>
        <taxon>BOP clade</taxon>
        <taxon>Oryzoideae</taxon>
        <taxon>Oryzeae</taxon>
        <taxon>Oryzinae</taxon>
        <taxon>Oryza</taxon>
    </lineage>
</organism>
<name>A0A0E0C008_9ORYZ</name>
<dbReference type="SUPFAM" id="SSF117070">
    <property type="entry name" value="LEA14-like"/>
    <property type="match status" value="1"/>
</dbReference>
<dbReference type="AlphaFoldDB" id="A0A0E0C008"/>
<dbReference type="PANTHER" id="PTHR31852">
    <property type="entry name" value="LATE EMBRYOGENESIS ABUNDANT (LEA) HYDROXYPROLINE-RICH GLYCOPROTEIN FAMILY"/>
    <property type="match status" value="1"/>
</dbReference>
<evidence type="ECO:0000313" key="2">
    <source>
        <dbReference type="EnsemblPlants" id="OMERI01G09540.1"/>
    </source>
</evidence>
<sequence length="154" mass="15979">MRDSPAGDSSVNFDPRWGTRRGRRRAGRGPARGGVVAVLFLLYRLQAPPIAATAVQLPSFASRNGTLASVRNPNRSSLAHYDSSLRIAYAGGEVVSVYIPTGQIDGGRTQYMATSFTVPPFAVTSSAAASSSLAQTIAIPASGLSLVTVGTVAL</sequence>
<evidence type="ECO:0000256" key="1">
    <source>
        <dbReference type="SAM" id="MobiDB-lite"/>
    </source>
</evidence>
<protein>
    <recommendedName>
        <fullName evidence="4">Late embryogenesis abundant protein LEA-2 subgroup domain-containing protein</fullName>
    </recommendedName>
</protein>
<feature type="compositionally biased region" description="Basic residues" evidence="1">
    <location>
        <begin position="18"/>
        <end position="27"/>
    </location>
</feature>
<evidence type="ECO:0000313" key="3">
    <source>
        <dbReference type="Proteomes" id="UP000008021"/>
    </source>
</evidence>
<dbReference type="InterPro" id="IPR055301">
    <property type="entry name" value="Lea14-like_2"/>
</dbReference>
<dbReference type="STRING" id="40149.A0A0E0C008"/>
<accession>A0A0E0C008</accession>
<keyword evidence="3" id="KW-1185">Reference proteome</keyword>
<dbReference type="Proteomes" id="UP000008021">
    <property type="component" value="Chromosome 1"/>
</dbReference>